<dbReference type="PANTHER" id="PTHR23546">
    <property type="entry name" value="TRANSPORT PROTEIN"/>
    <property type="match status" value="1"/>
</dbReference>
<dbReference type="Proteomes" id="UP000199682">
    <property type="component" value="Unassembled WGS sequence"/>
</dbReference>
<feature type="transmembrane region" description="Helical" evidence="5">
    <location>
        <begin position="173"/>
        <end position="195"/>
    </location>
</feature>
<dbReference type="Pfam" id="PF07690">
    <property type="entry name" value="MFS_1"/>
    <property type="match status" value="1"/>
</dbReference>
<dbReference type="InterPro" id="IPR011701">
    <property type="entry name" value="MFS"/>
</dbReference>
<evidence type="ECO:0000313" key="7">
    <source>
        <dbReference type="EMBL" id="SDM50297.1"/>
    </source>
</evidence>
<dbReference type="RefSeq" id="WP_143028012.1">
    <property type="nucleotide sequence ID" value="NZ_FNET01000022.1"/>
</dbReference>
<gene>
    <name evidence="7" type="ORF">SAMN04488074_122106</name>
</gene>
<evidence type="ECO:0000256" key="5">
    <source>
        <dbReference type="SAM" id="Phobius"/>
    </source>
</evidence>
<reference evidence="8" key="1">
    <citation type="submission" date="2016-10" db="EMBL/GenBank/DDBJ databases">
        <authorList>
            <person name="Varghese N."/>
            <person name="Submissions S."/>
        </authorList>
    </citation>
    <scope>NUCLEOTIDE SEQUENCE [LARGE SCALE GENOMIC DNA]</scope>
    <source>
        <strain evidence="8">DSM 44796</strain>
    </source>
</reference>
<dbReference type="EMBL" id="FNET01000022">
    <property type="protein sequence ID" value="SDM50297.1"/>
    <property type="molecule type" value="Genomic_DNA"/>
</dbReference>
<keyword evidence="3 5" id="KW-1133">Transmembrane helix</keyword>
<proteinExistence type="predicted"/>
<feature type="transmembrane region" description="Helical" evidence="5">
    <location>
        <begin position="143"/>
        <end position="167"/>
    </location>
</feature>
<feature type="transmembrane region" description="Helical" evidence="5">
    <location>
        <begin position="36"/>
        <end position="58"/>
    </location>
</feature>
<evidence type="ECO:0000313" key="8">
    <source>
        <dbReference type="Proteomes" id="UP000199682"/>
    </source>
</evidence>
<evidence type="ECO:0000259" key="6">
    <source>
        <dbReference type="PROSITE" id="PS50850"/>
    </source>
</evidence>
<feature type="transmembrane region" description="Helical" evidence="5">
    <location>
        <begin position="331"/>
        <end position="354"/>
    </location>
</feature>
<sequence>MPRSLTPLLAALLVMYSVHQMLTGVIAPLAGELALTAFQLSLVFTVTSVTITVTSLLWGLLFDAVGPRPVLFAGLVLCVAGPAGFAATVAFGLDETLTPNLAFAFVLLFRAVLFGAGLASVLVAALAVAGLSTQSETARTRAIGFVGAAQSLGAVIGPVAGGALAVASMWLPLYVAPGVALLLSLLVLATLKPLAPQPGEPVQVQPLLLVPAFGTGFFLYLSLGMAQVVVVYLAVDKLRMAAGAVEGVLFASAIGLVLTQGLLVPLLKWYPVRLMRIGSPVSVAGYALLAVAPSSSLMALAFLVVAVGVGLALTGFAAAASLGAGPRHQGLTAGLVTTTSGLTFIAAPMLSALLYEVEPVAPVLAAAVAALVATGLSYVPVTPQLPRPVA</sequence>
<keyword evidence="4 5" id="KW-0472">Membrane</keyword>
<feature type="domain" description="Major facilitator superfamily (MFS) profile" evidence="6">
    <location>
        <begin position="3"/>
        <end position="385"/>
    </location>
</feature>
<evidence type="ECO:0000256" key="4">
    <source>
        <dbReference type="ARBA" id="ARBA00023136"/>
    </source>
</evidence>
<dbReference type="InterPro" id="IPR020846">
    <property type="entry name" value="MFS_dom"/>
</dbReference>
<feature type="transmembrane region" description="Helical" evidence="5">
    <location>
        <begin position="274"/>
        <end position="292"/>
    </location>
</feature>
<accession>A0A1G9TRC6</accession>
<dbReference type="GO" id="GO:0005886">
    <property type="term" value="C:plasma membrane"/>
    <property type="evidence" value="ECO:0007669"/>
    <property type="project" value="UniProtKB-SubCell"/>
</dbReference>
<dbReference type="InterPro" id="IPR036259">
    <property type="entry name" value="MFS_trans_sf"/>
</dbReference>
<dbReference type="AlphaFoldDB" id="A0A1G9TRC6"/>
<name>A0A1G9TRC6_9PSEU</name>
<dbReference type="PROSITE" id="PS50850">
    <property type="entry name" value="MFS"/>
    <property type="match status" value="1"/>
</dbReference>
<dbReference type="Gene3D" id="1.20.1250.20">
    <property type="entry name" value="MFS general substrate transporter like domains"/>
    <property type="match status" value="2"/>
</dbReference>
<feature type="transmembrane region" description="Helical" evidence="5">
    <location>
        <begin position="360"/>
        <end position="381"/>
    </location>
</feature>
<evidence type="ECO:0000256" key="2">
    <source>
        <dbReference type="ARBA" id="ARBA00022692"/>
    </source>
</evidence>
<comment type="subcellular location">
    <subcellularLocation>
        <location evidence="1">Cell membrane</location>
        <topology evidence="1">Multi-pass membrane protein</topology>
    </subcellularLocation>
</comment>
<feature type="transmembrane region" description="Helical" evidence="5">
    <location>
        <begin position="103"/>
        <end position="131"/>
    </location>
</feature>
<feature type="transmembrane region" description="Helical" evidence="5">
    <location>
        <begin position="70"/>
        <end position="91"/>
    </location>
</feature>
<evidence type="ECO:0000256" key="1">
    <source>
        <dbReference type="ARBA" id="ARBA00004651"/>
    </source>
</evidence>
<evidence type="ECO:0000256" key="3">
    <source>
        <dbReference type="ARBA" id="ARBA00022989"/>
    </source>
</evidence>
<dbReference type="SUPFAM" id="SSF103473">
    <property type="entry name" value="MFS general substrate transporter"/>
    <property type="match status" value="1"/>
</dbReference>
<dbReference type="PANTHER" id="PTHR23546:SF1">
    <property type="entry name" value="MEMBRANE PROTEIN"/>
    <property type="match status" value="1"/>
</dbReference>
<feature type="transmembrane region" description="Helical" evidence="5">
    <location>
        <begin position="207"/>
        <end position="235"/>
    </location>
</feature>
<keyword evidence="2 5" id="KW-0812">Transmembrane</keyword>
<feature type="transmembrane region" description="Helical" evidence="5">
    <location>
        <begin position="298"/>
        <end position="319"/>
    </location>
</feature>
<dbReference type="GO" id="GO:0022857">
    <property type="term" value="F:transmembrane transporter activity"/>
    <property type="evidence" value="ECO:0007669"/>
    <property type="project" value="InterPro"/>
</dbReference>
<feature type="transmembrane region" description="Helical" evidence="5">
    <location>
        <begin position="247"/>
        <end position="267"/>
    </location>
</feature>
<protein>
    <submittedName>
        <fullName evidence="7">Major Facilitator Superfamily protein</fullName>
    </submittedName>
</protein>
<organism evidence="7 8">
    <name type="scientific">Lentzea albidocapillata subsp. violacea</name>
    <dbReference type="NCBI Taxonomy" id="128104"/>
    <lineage>
        <taxon>Bacteria</taxon>
        <taxon>Bacillati</taxon>
        <taxon>Actinomycetota</taxon>
        <taxon>Actinomycetes</taxon>
        <taxon>Pseudonocardiales</taxon>
        <taxon>Pseudonocardiaceae</taxon>
        <taxon>Lentzea</taxon>
    </lineage>
</organism>